<keyword evidence="1" id="KW-1133">Transmembrane helix</keyword>
<dbReference type="Proteomes" id="UP000054988">
    <property type="component" value="Unassembled WGS sequence"/>
</dbReference>
<keyword evidence="1" id="KW-0812">Transmembrane</keyword>
<comment type="caution">
    <text evidence="2">The sequence shown here is derived from an EMBL/GenBank/DDBJ whole genome shotgun (WGS) entry which is preliminary data.</text>
</comment>
<feature type="transmembrane region" description="Helical" evidence="1">
    <location>
        <begin position="195"/>
        <end position="215"/>
    </location>
</feature>
<feature type="transmembrane region" description="Helical" evidence="1">
    <location>
        <begin position="29"/>
        <end position="55"/>
    </location>
</feature>
<keyword evidence="1" id="KW-0472">Membrane</keyword>
<dbReference type="AlphaFoldDB" id="A0A0W0FR65"/>
<sequence length="311" mass="34817">MGSQTSFDPQRRCLFLNTSLDGRLTFSGIVVGPIIVVGLQFLFYGFYCAVIRLALRELRRSTMKIREYQFHRNCLLTLFILASINVPASTVKVTGCSAYGFYTLQHLDVPNLTTLSFVADVFTDLILVLVSTFADAILIFRCYAVWGFRLSIVIAPIIGCIAVEVLGMTMLGFWLRYGTDEPWFSQTQLGVDVYLIGNACMNIFLTLMIAGRIWWTAREARTSLSERHFRLHKMISLLILGSGILFPIALVCDIFFNVSSSLSYGWDLKPLLIQVAGIAPTLIIAQARRRLSDNEPSAPSRGQLESNQSET</sequence>
<feature type="transmembrane region" description="Helical" evidence="1">
    <location>
        <begin position="121"/>
        <end position="140"/>
    </location>
</feature>
<evidence type="ECO:0000256" key="1">
    <source>
        <dbReference type="SAM" id="Phobius"/>
    </source>
</evidence>
<evidence type="ECO:0000313" key="2">
    <source>
        <dbReference type="EMBL" id="KTB38873.1"/>
    </source>
</evidence>
<gene>
    <name evidence="2" type="ORF">WG66_8540</name>
</gene>
<feature type="transmembrane region" description="Helical" evidence="1">
    <location>
        <begin position="152"/>
        <end position="175"/>
    </location>
</feature>
<name>A0A0W0FR65_MONRR</name>
<reference evidence="2 3" key="1">
    <citation type="submission" date="2015-12" db="EMBL/GenBank/DDBJ databases">
        <title>Draft genome sequence of Moniliophthora roreri, the causal agent of frosty pod rot of cacao.</title>
        <authorList>
            <person name="Aime M.C."/>
            <person name="Diaz-Valderrama J.R."/>
            <person name="Kijpornyongpan T."/>
            <person name="Phillips-Mora W."/>
        </authorList>
    </citation>
    <scope>NUCLEOTIDE SEQUENCE [LARGE SCALE GENOMIC DNA]</scope>
    <source>
        <strain evidence="2 3">MCA 2952</strain>
    </source>
</reference>
<evidence type="ECO:0000313" key="3">
    <source>
        <dbReference type="Proteomes" id="UP000054988"/>
    </source>
</evidence>
<proteinExistence type="predicted"/>
<organism evidence="2 3">
    <name type="scientific">Moniliophthora roreri</name>
    <name type="common">Frosty pod rot fungus</name>
    <name type="synonym">Monilia roreri</name>
    <dbReference type="NCBI Taxonomy" id="221103"/>
    <lineage>
        <taxon>Eukaryota</taxon>
        <taxon>Fungi</taxon>
        <taxon>Dikarya</taxon>
        <taxon>Basidiomycota</taxon>
        <taxon>Agaricomycotina</taxon>
        <taxon>Agaricomycetes</taxon>
        <taxon>Agaricomycetidae</taxon>
        <taxon>Agaricales</taxon>
        <taxon>Marasmiineae</taxon>
        <taxon>Marasmiaceae</taxon>
        <taxon>Moniliophthora</taxon>
    </lineage>
</organism>
<feature type="transmembrane region" description="Helical" evidence="1">
    <location>
        <begin position="235"/>
        <end position="256"/>
    </location>
</feature>
<feature type="transmembrane region" description="Helical" evidence="1">
    <location>
        <begin position="75"/>
        <end position="101"/>
    </location>
</feature>
<protein>
    <submittedName>
        <fullName evidence="2">Uncharacterized protein</fullName>
    </submittedName>
</protein>
<dbReference type="EMBL" id="LATX01001723">
    <property type="protein sequence ID" value="KTB38873.1"/>
    <property type="molecule type" value="Genomic_DNA"/>
</dbReference>
<accession>A0A0W0FR65</accession>